<name>A0A1F8EDP7_9BACT</name>
<evidence type="ECO:0008006" key="9">
    <source>
        <dbReference type="Google" id="ProtNLM"/>
    </source>
</evidence>
<keyword evidence="5 6" id="KW-0472">Membrane</keyword>
<dbReference type="Proteomes" id="UP000178520">
    <property type="component" value="Unassembled WGS sequence"/>
</dbReference>
<feature type="transmembrane region" description="Helical" evidence="6">
    <location>
        <begin position="339"/>
        <end position="359"/>
    </location>
</feature>
<feature type="transmembrane region" description="Helical" evidence="6">
    <location>
        <begin position="371"/>
        <end position="390"/>
    </location>
</feature>
<evidence type="ECO:0000256" key="5">
    <source>
        <dbReference type="ARBA" id="ARBA00023136"/>
    </source>
</evidence>
<feature type="transmembrane region" description="Helical" evidence="6">
    <location>
        <begin position="130"/>
        <end position="154"/>
    </location>
</feature>
<evidence type="ECO:0000256" key="1">
    <source>
        <dbReference type="ARBA" id="ARBA00004651"/>
    </source>
</evidence>
<evidence type="ECO:0000313" key="7">
    <source>
        <dbReference type="EMBL" id="OGM98208.1"/>
    </source>
</evidence>
<evidence type="ECO:0000256" key="3">
    <source>
        <dbReference type="ARBA" id="ARBA00022692"/>
    </source>
</evidence>
<organism evidence="7 8">
    <name type="scientific">Candidatus Yanofskybacteria bacterium RIFCSPHIGHO2_01_FULL_41_21</name>
    <dbReference type="NCBI Taxonomy" id="1802660"/>
    <lineage>
        <taxon>Bacteria</taxon>
        <taxon>Candidatus Yanofskyibacteriota</taxon>
    </lineage>
</organism>
<feature type="transmembrane region" description="Helical" evidence="6">
    <location>
        <begin position="189"/>
        <end position="209"/>
    </location>
</feature>
<feature type="transmembrane region" description="Helical" evidence="6">
    <location>
        <begin position="396"/>
        <end position="418"/>
    </location>
</feature>
<feature type="transmembrane region" description="Helical" evidence="6">
    <location>
        <begin position="166"/>
        <end position="183"/>
    </location>
</feature>
<dbReference type="PANTHER" id="PTHR30250">
    <property type="entry name" value="PST FAMILY PREDICTED COLANIC ACID TRANSPORTER"/>
    <property type="match status" value="1"/>
</dbReference>
<feature type="transmembrane region" description="Helical" evidence="6">
    <location>
        <begin position="229"/>
        <end position="248"/>
    </location>
</feature>
<accession>A0A1F8EDP7</accession>
<feature type="transmembrane region" description="Helical" evidence="6">
    <location>
        <begin position="66"/>
        <end position="85"/>
    </location>
</feature>
<sequence>MFSVKQKIKNSLIKLQEYLHVDTLYLARGGFWLTAAFFLSSILGLVQVIVFANFLPKETYGTYKYILSLAGAFSFLTLTGMNDAVAQATAKSGSSSILSYAVKIQLKWNFIFSAVLTGLSVYYFLNSNNLLAKCLFVLGITFPLATTFNTYGAFLTGKKDFKRGSIYGTISSSIQIISLITVALLTNDIFTLVITYALSILGPTLFFYFRTLKLHKSEIILEEKQKTELLTYTGHLSFMHVLSGIAQYVDKLVIFHYLGAIELAVYGLALAIPERIRGYVKNLGVMIMPKLAEKTFEDIHKSFYKRVFQGMLIGTLMSATYILLSPIFYKIFLPKYLDAITFSQVFSLTLIFALPANYISGIFSAHKMVRPLYYSSLGASIIKITLYIVLGRLYGIWGVIASILIVYIVNIIHNFYLLETEIRKHRT</sequence>
<dbReference type="Pfam" id="PF01943">
    <property type="entry name" value="Polysacc_synt"/>
    <property type="match status" value="1"/>
</dbReference>
<dbReference type="STRING" id="1802660.A2735_00675"/>
<comment type="subcellular location">
    <subcellularLocation>
        <location evidence="1">Cell membrane</location>
        <topology evidence="1">Multi-pass membrane protein</topology>
    </subcellularLocation>
</comment>
<keyword evidence="4 6" id="KW-1133">Transmembrane helix</keyword>
<keyword evidence="2" id="KW-1003">Cell membrane</keyword>
<feature type="transmembrane region" description="Helical" evidence="6">
    <location>
        <begin position="106"/>
        <end position="124"/>
    </location>
</feature>
<reference evidence="7 8" key="1">
    <citation type="journal article" date="2016" name="Nat. Commun.">
        <title>Thousands of microbial genomes shed light on interconnected biogeochemical processes in an aquifer system.</title>
        <authorList>
            <person name="Anantharaman K."/>
            <person name="Brown C.T."/>
            <person name="Hug L.A."/>
            <person name="Sharon I."/>
            <person name="Castelle C.J."/>
            <person name="Probst A.J."/>
            <person name="Thomas B.C."/>
            <person name="Singh A."/>
            <person name="Wilkins M.J."/>
            <person name="Karaoz U."/>
            <person name="Brodie E.L."/>
            <person name="Williams K.H."/>
            <person name="Hubbard S.S."/>
            <person name="Banfield J.F."/>
        </authorList>
    </citation>
    <scope>NUCLEOTIDE SEQUENCE [LARGE SCALE GENOMIC DNA]</scope>
</reference>
<comment type="caution">
    <text evidence="7">The sequence shown here is derived from an EMBL/GenBank/DDBJ whole genome shotgun (WGS) entry which is preliminary data.</text>
</comment>
<feature type="transmembrane region" description="Helical" evidence="6">
    <location>
        <begin position="311"/>
        <end position="333"/>
    </location>
</feature>
<dbReference type="AlphaFoldDB" id="A0A1F8EDP7"/>
<dbReference type="GO" id="GO:0005886">
    <property type="term" value="C:plasma membrane"/>
    <property type="evidence" value="ECO:0007669"/>
    <property type="project" value="UniProtKB-SubCell"/>
</dbReference>
<proteinExistence type="predicted"/>
<feature type="transmembrane region" description="Helical" evidence="6">
    <location>
        <begin position="254"/>
        <end position="272"/>
    </location>
</feature>
<evidence type="ECO:0000256" key="2">
    <source>
        <dbReference type="ARBA" id="ARBA00022475"/>
    </source>
</evidence>
<evidence type="ECO:0000256" key="6">
    <source>
        <dbReference type="SAM" id="Phobius"/>
    </source>
</evidence>
<dbReference type="PANTHER" id="PTHR30250:SF11">
    <property type="entry name" value="O-ANTIGEN TRANSPORTER-RELATED"/>
    <property type="match status" value="1"/>
</dbReference>
<dbReference type="EMBL" id="MGJA01000003">
    <property type="protein sequence ID" value="OGM98208.1"/>
    <property type="molecule type" value="Genomic_DNA"/>
</dbReference>
<feature type="transmembrane region" description="Helical" evidence="6">
    <location>
        <begin position="31"/>
        <end position="54"/>
    </location>
</feature>
<dbReference type="InterPro" id="IPR050833">
    <property type="entry name" value="Poly_Biosynth_Transport"/>
</dbReference>
<evidence type="ECO:0000256" key="4">
    <source>
        <dbReference type="ARBA" id="ARBA00022989"/>
    </source>
</evidence>
<protein>
    <recommendedName>
        <fullName evidence="9">Polysaccharide biosynthesis protein C-terminal domain-containing protein</fullName>
    </recommendedName>
</protein>
<evidence type="ECO:0000313" key="8">
    <source>
        <dbReference type="Proteomes" id="UP000178520"/>
    </source>
</evidence>
<gene>
    <name evidence="7" type="ORF">A2735_00675</name>
</gene>
<dbReference type="InterPro" id="IPR002797">
    <property type="entry name" value="Polysacc_synth"/>
</dbReference>
<keyword evidence="3 6" id="KW-0812">Transmembrane</keyword>